<feature type="region of interest" description="Disordered" evidence="1">
    <location>
        <begin position="150"/>
        <end position="173"/>
    </location>
</feature>
<feature type="compositionally biased region" description="Basic and acidic residues" evidence="1">
    <location>
        <begin position="386"/>
        <end position="407"/>
    </location>
</feature>
<sequence>MMKKCSNPKCGLEGEWKFCQECGGKMIDLPTKPILSSIVIICDGDDESGSPCGEELKSTQKFCTSCGKQVDIKLLEVQTPDIERCGGCGAVCTPGKKFCPECGFKVKPMAKQATDAPPSLEKQTSVVDMSDPVSVATTSAGESQKYVQHYQPASNQTSPSHQQHAEESDLNVEVRESATGVEHLDVKDPDLENTLQDNTEAREKRQGLFTDKPNAADVQQGEVSSPEPMEEHFKPSKLTEEEDTKTNKPEAEETQSQEQVNFVCSKTTHNIEDDAMNTSDLPWNNKLCVVNMDDGNDERKQESIMQGDPRRNIGDANATANINNNNYVSSDVSKGGDSVQHSLIFKGNVSPEVGHEKAENATVESQLKKSIKDINITNDETINKASDGETFKNDLSDKVGNGSKDDSADSDSSESEVNDDDTEETKHGGKGSKKNHMGGTKAKRVKKRERKKEKMKEKQQSMHSDHKEEDDKSERITRSMIIEENQKSGKADMNAKEKSLDEQYKDTPDKKGFVFGQSKMKPDSETGFKSSERTTPSFFLDNTNSINSAKQNNLGSSASEKVGNPDKTYNTRSNGAATKSASSSANTETAVNTASNTKTRDKNTQSSKDQKTNGKRMFYQ</sequence>
<feature type="compositionally biased region" description="Acidic residues" evidence="1">
    <location>
        <begin position="408"/>
        <end position="423"/>
    </location>
</feature>
<dbReference type="Proteomes" id="UP001164746">
    <property type="component" value="Chromosome 6"/>
</dbReference>
<feature type="compositionally biased region" description="Basic and acidic residues" evidence="1">
    <location>
        <begin position="520"/>
        <end position="532"/>
    </location>
</feature>
<feature type="compositionally biased region" description="Basic and acidic residues" evidence="1">
    <location>
        <begin position="229"/>
        <end position="251"/>
    </location>
</feature>
<reference evidence="3" key="1">
    <citation type="submission" date="2022-11" db="EMBL/GenBank/DDBJ databases">
        <title>Centuries of genome instability and evolution in soft-shell clam transmissible cancer (bioRxiv).</title>
        <authorList>
            <person name="Hart S.F.M."/>
            <person name="Yonemitsu M.A."/>
            <person name="Giersch R.M."/>
            <person name="Beal B.F."/>
            <person name="Arriagada G."/>
            <person name="Davis B.W."/>
            <person name="Ostrander E.A."/>
            <person name="Goff S.P."/>
            <person name="Metzger M.J."/>
        </authorList>
    </citation>
    <scope>NUCLEOTIDE SEQUENCE</scope>
    <source>
        <strain evidence="3">MELC-2E11</strain>
        <tissue evidence="3">Siphon/mantle</tissue>
    </source>
</reference>
<feature type="region of interest" description="Disordered" evidence="1">
    <location>
        <begin position="204"/>
        <end position="260"/>
    </location>
</feature>
<feature type="domain" description="DZANK-type" evidence="2">
    <location>
        <begin position="52"/>
        <end position="103"/>
    </location>
</feature>
<feature type="compositionally biased region" description="Low complexity" evidence="1">
    <location>
        <begin position="573"/>
        <end position="597"/>
    </location>
</feature>
<feature type="compositionally biased region" description="Basic and acidic residues" evidence="1">
    <location>
        <begin position="163"/>
        <end position="173"/>
    </location>
</feature>
<feature type="compositionally biased region" description="Basic and acidic residues" evidence="1">
    <location>
        <begin position="598"/>
        <end position="612"/>
    </location>
</feature>
<feature type="compositionally biased region" description="Basic and acidic residues" evidence="1">
    <location>
        <begin position="298"/>
        <end position="313"/>
    </location>
</feature>
<dbReference type="Pfam" id="PF12773">
    <property type="entry name" value="DZR"/>
    <property type="match status" value="1"/>
</dbReference>
<evidence type="ECO:0000256" key="1">
    <source>
        <dbReference type="SAM" id="MobiDB-lite"/>
    </source>
</evidence>
<feature type="compositionally biased region" description="Basic and acidic residues" evidence="1">
    <location>
        <begin position="452"/>
        <end position="477"/>
    </location>
</feature>
<keyword evidence="4" id="KW-1185">Reference proteome</keyword>
<organism evidence="3 4">
    <name type="scientific">Mya arenaria</name>
    <name type="common">Soft-shell clam</name>
    <dbReference type="NCBI Taxonomy" id="6604"/>
    <lineage>
        <taxon>Eukaryota</taxon>
        <taxon>Metazoa</taxon>
        <taxon>Spiralia</taxon>
        <taxon>Lophotrochozoa</taxon>
        <taxon>Mollusca</taxon>
        <taxon>Bivalvia</taxon>
        <taxon>Autobranchia</taxon>
        <taxon>Heteroconchia</taxon>
        <taxon>Euheterodonta</taxon>
        <taxon>Imparidentia</taxon>
        <taxon>Neoheterodontei</taxon>
        <taxon>Myida</taxon>
        <taxon>Myoidea</taxon>
        <taxon>Myidae</taxon>
        <taxon>Mya</taxon>
    </lineage>
</organism>
<name>A0ABY7EFJ8_MYAAR</name>
<gene>
    <name evidence="3" type="ORF">MAR_017162</name>
</gene>
<dbReference type="EMBL" id="CP111017">
    <property type="protein sequence ID" value="WAR07204.1"/>
    <property type="molecule type" value="Genomic_DNA"/>
</dbReference>
<feature type="region of interest" description="Disordered" evidence="1">
    <location>
        <begin position="383"/>
        <end position="620"/>
    </location>
</feature>
<evidence type="ECO:0000313" key="4">
    <source>
        <dbReference type="Proteomes" id="UP001164746"/>
    </source>
</evidence>
<feature type="compositionally biased region" description="Polar residues" evidence="1">
    <location>
        <begin position="533"/>
        <end position="559"/>
    </location>
</feature>
<dbReference type="InterPro" id="IPR025874">
    <property type="entry name" value="DZR"/>
</dbReference>
<accession>A0ABY7EFJ8</accession>
<protein>
    <recommendedName>
        <fullName evidence="2">DZANK-type domain-containing protein</fullName>
    </recommendedName>
</protein>
<feature type="compositionally biased region" description="Polar residues" evidence="1">
    <location>
        <begin position="150"/>
        <end position="162"/>
    </location>
</feature>
<proteinExistence type="predicted"/>
<feature type="compositionally biased region" description="Basic residues" evidence="1">
    <location>
        <begin position="428"/>
        <end position="451"/>
    </location>
</feature>
<evidence type="ECO:0000259" key="2">
    <source>
        <dbReference type="Pfam" id="PF12773"/>
    </source>
</evidence>
<evidence type="ECO:0000313" key="3">
    <source>
        <dbReference type="EMBL" id="WAR07204.1"/>
    </source>
</evidence>
<feature type="compositionally biased region" description="Basic and acidic residues" evidence="1">
    <location>
        <begin position="484"/>
        <end position="512"/>
    </location>
</feature>
<feature type="region of interest" description="Disordered" evidence="1">
    <location>
        <begin position="298"/>
        <end position="318"/>
    </location>
</feature>